<dbReference type="SUPFAM" id="SSF54928">
    <property type="entry name" value="RNA-binding domain, RBD"/>
    <property type="match status" value="1"/>
</dbReference>
<evidence type="ECO:0000256" key="2">
    <source>
        <dbReference type="ARBA" id="ARBA00008363"/>
    </source>
</evidence>
<keyword evidence="4 6" id="KW-0694">RNA-binding</keyword>
<dbReference type="Pfam" id="PF00076">
    <property type="entry name" value="RRM_1"/>
    <property type="match status" value="1"/>
</dbReference>
<dbReference type="CDD" id="cd12334">
    <property type="entry name" value="RRM1_SF3B4"/>
    <property type="match status" value="1"/>
</dbReference>
<protein>
    <recommendedName>
        <fullName evidence="7">RRM domain-containing protein</fullName>
    </recommendedName>
</protein>
<comment type="caution">
    <text evidence="8">The sequence shown here is derived from an EMBL/GenBank/DDBJ whole genome shotgun (WGS) entry which is preliminary data.</text>
</comment>
<comment type="subcellular location">
    <subcellularLocation>
        <location evidence="1">Nucleus</location>
    </subcellularLocation>
</comment>
<evidence type="ECO:0000313" key="8">
    <source>
        <dbReference type="EMBL" id="CAD2186268.1"/>
    </source>
</evidence>
<gene>
    <name evidence="8" type="ORF">MENT_LOCUS38750</name>
</gene>
<dbReference type="Gene3D" id="3.30.70.330">
    <property type="match status" value="1"/>
</dbReference>
<dbReference type="InterPro" id="IPR035979">
    <property type="entry name" value="RBD_domain_sf"/>
</dbReference>
<dbReference type="InterPro" id="IPR052084">
    <property type="entry name" value="SF3B4_spliceosome_assoc"/>
</dbReference>
<dbReference type="InterPro" id="IPR012677">
    <property type="entry name" value="Nucleotide-bd_a/b_plait_sf"/>
</dbReference>
<name>A0A6V7WGZ3_MELEN</name>
<dbReference type="InterPro" id="IPR034158">
    <property type="entry name" value="SF3B4_RRM1"/>
</dbReference>
<sequence>MKLTRLDTTIFGSLDEKVSEAILWELFVNSEPVTSVNMANDRITGTHQGFGYIEFMSEEDADYAIKIMNMIKLFGKSIKVNKASANEKQMDVGCKWLLKLTKN</sequence>
<dbReference type="GO" id="GO:0005686">
    <property type="term" value="C:U2 snRNP"/>
    <property type="evidence" value="ECO:0007669"/>
    <property type="project" value="TreeGrafter"/>
</dbReference>
<reference evidence="8 9" key="1">
    <citation type="submission" date="2020-08" db="EMBL/GenBank/DDBJ databases">
        <authorList>
            <person name="Koutsovoulos G."/>
            <person name="Danchin GJ E."/>
        </authorList>
    </citation>
    <scope>NUCLEOTIDE SEQUENCE [LARGE SCALE GENOMIC DNA]</scope>
</reference>
<dbReference type="PROSITE" id="PS50102">
    <property type="entry name" value="RRM"/>
    <property type="match status" value="1"/>
</dbReference>
<keyword evidence="5" id="KW-0539">Nucleus</keyword>
<dbReference type="GO" id="GO:0048026">
    <property type="term" value="P:positive regulation of mRNA splicing, via spliceosome"/>
    <property type="evidence" value="ECO:0007669"/>
    <property type="project" value="TreeGrafter"/>
</dbReference>
<dbReference type="GO" id="GO:0071011">
    <property type="term" value="C:precatalytic spliceosome"/>
    <property type="evidence" value="ECO:0007669"/>
    <property type="project" value="TreeGrafter"/>
</dbReference>
<evidence type="ECO:0000313" key="9">
    <source>
        <dbReference type="Proteomes" id="UP000580250"/>
    </source>
</evidence>
<dbReference type="PANTHER" id="PTHR48030">
    <property type="entry name" value="SPLICING FACTOR 3B SUBUNIT 4"/>
    <property type="match status" value="1"/>
</dbReference>
<proteinExistence type="inferred from homology"/>
<evidence type="ECO:0000256" key="1">
    <source>
        <dbReference type="ARBA" id="ARBA00004123"/>
    </source>
</evidence>
<evidence type="ECO:0000256" key="3">
    <source>
        <dbReference type="ARBA" id="ARBA00022737"/>
    </source>
</evidence>
<evidence type="ECO:0000256" key="4">
    <source>
        <dbReference type="ARBA" id="ARBA00022884"/>
    </source>
</evidence>
<dbReference type="OrthoDB" id="10259687at2759"/>
<feature type="domain" description="RRM" evidence="7">
    <location>
        <begin position="7"/>
        <end position="85"/>
    </location>
</feature>
<dbReference type="Proteomes" id="UP000580250">
    <property type="component" value="Unassembled WGS sequence"/>
</dbReference>
<organism evidence="8 9">
    <name type="scientific">Meloidogyne enterolobii</name>
    <name type="common">Root-knot nematode worm</name>
    <name type="synonym">Meloidogyne mayaguensis</name>
    <dbReference type="NCBI Taxonomy" id="390850"/>
    <lineage>
        <taxon>Eukaryota</taxon>
        <taxon>Metazoa</taxon>
        <taxon>Ecdysozoa</taxon>
        <taxon>Nematoda</taxon>
        <taxon>Chromadorea</taxon>
        <taxon>Rhabditida</taxon>
        <taxon>Tylenchina</taxon>
        <taxon>Tylenchomorpha</taxon>
        <taxon>Tylenchoidea</taxon>
        <taxon>Meloidogynidae</taxon>
        <taxon>Meloidogyninae</taxon>
        <taxon>Meloidogyne</taxon>
    </lineage>
</organism>
<keyword evidence="3" id="KW-0677">Repeat</keyword>
<dbReference type="AlphaFoldDB" id="A0A6V7WGZ3"/>
<accession>A0A6V7WGZ3</accession>
<dbReference type="PANTHER" id="PTHR48030:SF3">
    <property type="entry name" value="SPLICING FACTOR 3B SUBUNIT 4"/>
    <property type="match status" value="1"/>
</dbReference>
<dbReference type="GO" id="GO:0005730">
    <property type="term" value="C:nucleolus"/>
    <property type="evidence" value="ECO:0007669"/>
    <property type="project" value="TreeGrafter"/>
</dbReference>
<dbReference type="FunFam" id="3.30.70.330:FF:000505">
    <property type="entry name" value="Splicing factor 3B subunit 4"/>
    <property type="match status" value="1"/>
</dbReference>
<dbReference type="EMBL" id="CAJEWN010000580">
    <property type="protein sequence ID" value="CAD2186268.1"/>
    <property type="molecule type" value="Genomic_DNA"/>
</dbReference>
<evidence type="ECO:0000259" key="7">
    <source>
        <dbReference type="PROSITE" id="PS50102"/>
    </source>
</evidence>
<evidence type="ECO:0000256" key="6">
    <source>
        <dbReference type="PROSITE-ProRule" id="PRU00176"/>
    </source>
</evidence>
<comment type="similarity">
    <text evidence="2">Belongs to the SF3B4 family.</text>
</comment>
<dbReference type="GO" id="GO:0003723">
    <property type="term" value="F:RNA binding"/>
    <property type="evidence" value="ECO:0007669"/>
    <property type="project" value="UniProtKB-UniRule"/>
</dbReference>
<dbReference type="InterPro" id="IPR000504">
    <property type="entry name" value="RRM_dom"/>
</dbReference>
<evidence type="ECO:0000256" key="5">
    <source>
        <dbReference type="ARBA" id="ARBA00023242"/>
    </source>
</evidence>
<dbReference type="SMART" id="SM00360">
    <property type="entry name" value="RRM"/>
    <property type="match status" value="1"/>
</dbReference>